<dbReference type="InterPro" id="IPR002569">
    <property type="entry name" value="Met_Sox_Rdtase_MsrA_dom"/>
</dbReference>
<name>A0A6J6MUR4_9ZZZZ</name>
<dbReference type="GO" id="GO:0008113">
    <property type="term" value="F:peptide-methionine (S)-S-oxide reductase activity"/>
    <property type="evidence" value="ECO:0007669"/>
    <property type="project" value="UniProtKB-EC"/>
</dbReference>
<dbReference type="PANTHER" id="PTHR43774:SF1">
    <property type="entry name" value="PEPTIDE METHIONINE SULFOXIDE REDUCTASE MSRA 2"/>
    <property type="match status" value="1"/>
</dbReference>
<evidence type="ECO:0000256" key="2">
    <source>
        <dbReference type="ARBA" id="ARBA00023002"/>
    </source>
</evidence>
<dbReference type="SUPFAM" id="SSF55068">
    <property type="entry name" value="Peptide methionine sulfoxide reductase"/>
    <property type="match status" value="1"/>
</dbReference>
<accession>A0A6J6MUR4</accession>
<dbReference type="EC" id="1.8.4.11" evidence="1"/>
<dbReference type="NCBIfam" id="TIGR00401">
    <property type="entry name" value="msrA"/>
    <property type="match status" value="1"/>
</dbReference>
<dbReference type="Pfam" id="PF01625">
    <property type="entry name" value="PMSR"/>
    <property type="match status" value="1"/>
</dbReference>
<evidence type="ECO:0000259" key="3">
    <source>
        <dbReference type="Pfam" id="PF01625"/>
    </source>
</evidence>
<evidence type="ECO:0000313" key="4">
    <source>
        <dbReference type="EMBL" id="CAB4677439.1"/>
    </source>
</evidence>
<organism evidence="4">
    <name type="scientific">freshwater metagenome</name>
    <dbReference type="NCBI Taxonomy" id="449393"/>
    <lineage>
        <taxon>unclassified sequences</taxon>
        <taxon>metagenomes</taxon>
        <taxon>ecological metagenomes</taxon>
    </lineage>
</organism>
<sequence>MTEFVLAGGCFWCLDSSYSQFKGVIDVVCGYAGGHKANPTYEEVCGEGTGHAEVAKIIFDENIISSEVILDLYFTVHDPRQLNRQGNDIGTSYRSAMFYQGEEQKALFEKALEKAATMWDGPIVTTLQPLEIFWDAEEYHQDYFAKNPGNAYCQAVVSGKMAKTRASFTEYLK</sequence>
<proteinExistence type="inferred from homology"/>
<reference evidence="4" key="1">
    <citation type="submission" date="2020-05" db="EMBL/GenBank/DDBJ databases">
        <authorList>
            <person name="Chiriac C."/>
            <person name="Salcher M."/>
            <person name="Ghai R."/>
            <person name="Kavagutti S V."/>
        </authorList>
    </citation>
    <scope>NUCLEOTIDE SEQUENCE</scope>
</reference>
<dbReference type="InterPro" id="IPR036509">
    <property type="entry name" value="Met_Sox_Rdtase_MsrA_sf"/>
</dbReference>
<feature type="domain" description="Peptide methionine sulphoxide reductase MsrA" evidence="3">
    <location>
        <begin position="4"/>
        <end position="154"/>
    </location>
</feature>
<dbReference type="HAMAP" id="MF_01401">
    <property type="entry name" value="MsrA"/>
    <property type="match status" value="1"/>
</dbReference>
<dbReference type="PANTHER" id="PTHR43774">
    <property type="entry name" value="PEPTIDE METHIONINE SULFOXIDE REDUCTASE"/>
    <property type="match status" value="1"/>
</dbReference>
<evidence type="ECO:0000256" key="1">
    <source>
        <dbReference type="ARBA" id="ARBA00012502"/>
    </source>
</evidence>
<dbReference type="EMBL" id="CAEZXL010000001">
    <property type="protein sequence ID" value="CAB4677439.1"/>
    <property type="molecule type" value="Genomic_DNA"/>
</dbReference>
<dbReference type="AlphaFoldDB" id="A0A6J6MUR4"/>
<dbReference type="Gene3D" id="3.30.1060.10">
    <property type="entry name" value="Peptide methionine sulphoxide reductase MsrA"/>
    <property type="match status" value="1"/>
</dbReference>
<protein>
    <recommendedName>
        <fullName evidence="1">peptide-methionine (S)-S-oxide reductase</fullName>
        <ecNumber evidence="1">1.8.4.11</ecNumber>
    </recommendedName>
</protein>
<gene>
    <name evidence="4" type="ORF">UFOPK2373_00003</name>
</gene>
<keyword evidence="2" id="KW-0560">Oxidoreductase</keyword>